<evidence type="ECO:0008006" key="3">
    <source>
        <dbReference type="Google" id="ProtNLM"/>
    </source>
</evidence>
<comment type="caution">
    <text evidence="1">The sequence shown here is derived from an EMBL/GenBank/DDBJ whole genome shotgun (WGS) entry which is preliminary data.</text>
</comment>
<evidence type="ECO:0000313" key="1">
    <source>
        <dbReference type="EMBL" id="GAA5084084.1"/>
    </source>
</evidence>
<accession>A0ABP9LV51</accession>
<dbReference type="EMBL" id="BAABHX010000001">
    <property type="protein sequence ID" value="GAA5084084.1"/>
    <property type="molecule type" value="Genomic_DNA"/>
</dbReference>
<proteinExistence type="predicted"/>
<gene>
    <name evidence="1" type="ORF">GCM10023210_03470</name>
</gene>
<name>A0ABP9LV51_9FLAO</name>
<protein>
    <recommendedName>
        <fullName evidence="3">Lipoprotein</fullName>
    </recommendedName>
</protein>
<sequence>MKNRIFQLLVLTTFFIQCQNKKEQENIIKPTNTSMQQNINNGQIKEILDKQSYLENEETEDKYNLSKIDIDILSDLISKDLKNKGYKEPSSEVFLQKINSIFNLDTKCNQHGQIDTRYLVYHGNLMDGTQNTLKDNLFEPYIETGNIFFDQKNTLFTNFILLKNIVKVNGQNLSVHVPQNIVAQNKYIFNDSKADYAWLKANDSTFLESLVKTFGYTKNKELSIYVLEKNSDSDEFGKILWNKRCNGEIKFNKDIIDIIAEFPKDKQTKYLNIISDYIVKEVKNNNAIFNDNFSKKAEVLGKLAYYSEKIGEKIDMQYQFFSIIGSVEGGEAYEKEFSKNNYYNISDFKKAWDETRTGGIGYPGME</sequence>
<evidence type="ECO:0000313" key="2">
    <source>
        <dbReference type="Proteomes" id="UP001500353"/>
    </source>
</evidence>
<keyword evidence="2" id="KW-1185">Reference proteome</keyword>
<organism evidence="1 2">
    <name type="scientific">Chryseobacterium ginsengisoli</name>
    <dbReference type="NCBI Taxonomy" id="363853"/>
    <lineage>
        <taxon>Bacteria</taxon>
        <taxon>Pseudomonadati</taxon>
        <taxon>Bacteroidota</taxon>
        <taxon>Flavobacteriia</taxon>
        <taxon>Flavobacteriales</taxon>
        <taxon>Weeksellaceae</taxon>
        <taxon>Chryseobacterium group</taxon>
        <taxon>Chryseobacterium</taxon>
    </lineage>
</organism>
<dbReference type="Proteomes" id="UP001500353">
    <property type="component" value="Unassembled WGS sequence"/>
</dbReference>
<dbReference type="RefSeq" id="WP_345199910.1">
    <property type="nucleotide sequence ID" value="NZ_BAABHX010000001.1"/>
</dbReference>
<reference evidence="2" key="1">
    <citation type="journal article" date="2019" name="Int. J. Syst. Evol. Microbiol.">
        <title>The Global Catalogue of Microorganisms (GCM) 10K type strain sequencing project: providing services to taxonomists for standard genome sequencing and annotation.</title>
        <authorList>
            <consortium name="The Broad Institute Genomics Platform"/>
            <consortium name="The Broad Institute Genome Sequencing Center for Infectious Disease"/>
            <person name="Wu L."/>
            <person name="Ma J."/>
        </authorList>
    </citation>
    <scope>NUCLEOTIDE SEQUENCE [LARGE SCALE GENOMIC DNA]</scope>
    <source>
        <strain evidence="2">JCM 18019</strain>
    </source>
</reference>